<keyword evidence="3" id="KW-0809">Transit peptide</keyword>
<keyword evidence="2" id="KW-0806">Transcription termination</keyword>
<keyword evidence="5" id="KW-1185">Reference proteome</keyword>
<dbReference type="SMART" id="SM00733">
    <property type="entry name" value="Mterf"/>
    <property type="match status" value="5"/>
</dbReference>
<accession>A0AAX6GU07</accession>
<dbReference type="GO" id="GO:0003676">
    <property type="term" value="F:nucleic acid binding"/>
    <property type="evidence" value="ECO:0007669"/>
    <property type="project" value="InterPro"/>
</dbReference>
<evidence type="ECO:0000256" key="3">
    <source>
        <dbReference type="ARBA" id="ARBA00022946"/>
    </source>
</evidence>
<dbReference type="FunFam" id="1.25.70.10:FF:000001">
    <property type="entry name" value="Mitochondrial transcription termination factor-like"/>
    <property type="match status" value="1"/>
</dbReference>
<dbReference type="PANTHER" id="PTHR13068">
    <property type="entry name" value="CGI-12 PROTEIN-RELATED"/>
    <property type="match status" value="1"/>
</dbReference>
<dbReference type="Pfam" id="PF02536">
    <property type="entry name" value="mTERF"/>
    <property type="match status" value="1"/>
</dbReference>
<dbReference type="EMBL" id="JANAVB010016598">
    <property type="protein sequence ID" value="KAJ6831721.1"/>
    <property type="molecule type" value="Genomic_DNA"/>
</dbReference>
<gene>
    <name evidence="4" type="ORF">M6B38_347205</name>
</gene>
<protein>
    <submittedName>
        <fullName evidence="4">Mitochondrial transcription termination factor family protein</fullName>
    </submittedName>
</protein>
<name>A0AAX6GU07_IRIPA</name>
<dbReference type="Gene3D" id="1.25.70.10">
    <property type="entry name" value="Transcription termination factor 3, mitochondrial"/>
    <property type="match status" value="1"/>
</dbReference>
<evidence type="ECO:0000313" key="4">
    <source>
        <dbReference type="EMBL" id="KAJ6831721.1"/>
    </source>
</evidence>
<keyword evidence="2" id="KW-0805">Transcription regulation</keyword>
<dbReference type="InterPro" id="IPR038538">
    <property type="entry name" value="MTERF_sf"/>
</dbReference>
<reference evidence="4" key="1">
    <citation type="journal article" date="2023" name="GigaByte">
        <title>Genome assembly of the bearded iris, Iris pallida Lam.</title>
        <authorList>
            <person name="Bruccoleri R.E."/>
            <person name="Oakeley E.J."/>
            <person name="Faust A.M.E."/>
            <person name="Altorfer M."/>
            <person name="Dessus-Babus S."/>
            <person name="Burckhardt D."/>
            <person name="Oertli M."/>
            <person name="Naumann U."/>
            <person name="Petersen F."/>
            <person name="Wong J."/>
        </authorList>
    </citation>
    <scope>NUCLEOTIDE SEQUENCE</scope>
    <source>
        <strain evidence="4">GSM-AAB239-AS_SAM_17_03QT</strain>
    </source>
</reference>
<evidence type="ECO:0000256" key="1">
    <source>
        <dbReference type="ARBA" id="ARBA00007692"/>
    </source>
</evidence>
<organism evidence="4 5">
    <name type="scientific">Iris pallida</name>
    <name type="common">Sweet iris</name>
    <dbReference type="NCBI Taxonomy" id="29817"/>
    <lineage>
        <taxon>Eukaryota</taxon>
        <taxon>Viridiplantae</taxon>
        <taxon>Streptophyta</taxon>
        <taxon>Embryophyta</taxon>
        <taxon>Tracheophyta</taxon>
        <taxon>Spermatophyta</taxon>
        <taxon>Magnoliopsida</taxon>
        <taxon>Liliopsida</taxon>
        <taxon>Asparagales</taxon>
        <taxon>Iridaceae</taxon>
        <taxon>Iridoideae</taxon>
        <taxon>Irideae</taxon>
        <taxon>Iris</taxon>
    </lineage>
</organism>
<comment type="similarity">
    <text evidence="1">Belongs to the mTERF family.</text>
</comment>
<evidence type="ECO:0000256" key="2">
    <source>
        <dbReference type="ARBA" id="ARBA00022472"/>
    </source>
</evidence>
<dbReference type="Proteomes" id="UP001140949">
    <property type="component" value="Unassembled WGS sequence"/>
</dbReference>
<sequence length="409" mass="45943">MQKEKKMNKLCYHFNALRSKSTSSWPCHHGLLWFSAAAAAAKTPKPHSLVQYLIDSCGLSPESASKACVHLHTTRSPSDPDSILRFLKQAGFGDAHVAKLVSKFPRFLYTNLDRTLKPKLALLQDLGLSGPEIADLVSESPSSLWLSDLRTRLQFWQSLLGTNENLLKACRRDIYLLSTSIAGRVMPNLSLLRERGVSDCQIANIVVGTPRLLTRRPEMFRALLERAEELGFSSASSGGFRRALHCVACNSKEAFDAKFELLKTLGWSEADGMSVIKKHPTLFNFTEENLRQKMGFFVEEVGFEISSLLTNPVMFNLSLKRRLRPRHSVMRVLKGGEVPAVKASDFFMSDKSFLERYVVPNKEKVPGLYEAYVAACAEIMIRPIANMTLFRCFGFIGTTYLPQFQHTVI</sequence>
<evidence type="ECO:0000313" key="5">
    <source>
        <dbReference type="Proteomes" id="UP001140949"/>
    </source>
</evidence>
<dbReference type="AlphaFoldDB" id="A0AAX6GU07"/>
<proteinExistence type="inferred from homology"/>
<dbReference type="PANTHER" id="PTHR13068:SF236">
    <property type="entry name" value="OS02G0749800 PROTEIN"/>
    <property type="match status" value="1"/>
</dbReference>
<dbReference type="GO" id="GO:0006353">
    <property type="term" value="P:DNA-templated transcription termination"/>
    <property type="evidence" value="ECO:0007669"/>
    <property type="project" value="UniProtKB-KW"/>
</dbReference>
<keyword evidence="2" id="KW-0804">Transcription</keyword>
<dbReference type="InterPro" id="IPR003690">
    <property type="entry name" value="MTERF"/>
</dbReference>
<reference evidence="4" key="2">
    <citation type="submission" date="2023-04" db="EMBL/GenBank/DDBJ databases">
        <authorList>
            <person name="Bruccoleri R.E."/>
            <person name="Oakeley E.J."/>
            <person name="Faust A.-M."/>
            <person name="Dessus-Babus S."/>
            <person name="Altorfer M."/>
            <person name="Burckhardt D."/>
            <person name="Oertli M."/>
            <person name="Naumann U."/>
            <person name="Petersen F."/>
            <person name="Wong J."/>
        </authorList>
    </citation>
    <scope>NUCLEOTIDE SEQUENCE</scope>
    <source>
        <strain evidence="4">GSM-AAB239-AS_SAM_17_03QT</strain>
        <tissue evidence="4">Leaf</tissue>
    </source>
</reference>
<comment type="caution">
    <text evidence="4">The sequence shown here is derived from an EMBL/GenBank/DDBJ whole genome shotgun (WGS) entry which is preliminary data.</text>
</comment>